<organism evidence="2 3">
    <name type="scientific">Pleurodeles waltl</name>
    <name type="common">Iberian ribbed newt</name>
    <dbReference type="NCBI Taxonomy" id="8319"/>
    <lineage>
        <taxon>Eukaryota</taxon>
        <taxon>Metazoa</taxon>
        <taxon>Chordata</taxon>
        <taxon>Craniata</taxon>
        <taxon>Vertebrata</taxon>
        <taxon>Euteleostomi</taxon>
        <taxon>Amphibia</taxon>
        <taxon>Batrachia</taxon>
        <taxon>Caudata</taxon>
        <taxon>Salamandroidea</taxon>
        <taxon>Salamandridae</taxon>
        <taxon>Pleurodelinae</taxon>
        <taxon>Pleurodeles</taxon>
    </lineage>
</organism>
<feature type="non-terminal residue" evidence="2">
    <location>
        <position position="1"/>
    </location>
</feature>
<name>A0AAV7NMB1_PLEWA</name>
<dbReference type="AlphaFoldDB" id="A0AAV7NMB1"/>
<dbReference type="EMBL" id="JANPWB010000012">
    <property type="protein sequence ID" value="KAJ1113930.1"/>
    <property type="molecule type" value="Genomic_DNA"/>
</dbReference>
<gene>
    <name evidence="2" type="ORF">NDU88_002170</name>
</gene>
<accession>A0AAV7NMB1</accession>
<evidence type="ECO:0000256" key="1">
    <source>
        <dbReference type="SAM" id="MobiDB-lite"/>
    </source>
</evidence>
<dbReference type="Proteomes" id="UP001066276">
    <property type="component" value="Chromosome 8"/>
</dbReference>
<sequence>KLLKRASTSPHPSGNKTREHPHSRPCSAVEPALGPSPCFPELLRAGVTPVRSFMALCVPHLGSMTLPVHLWAPQDWQGPLLVTSWPLQSRHQWGPKDSLVDPDQHRSCQPSPAPVPMLTLPVTPP</sequence>
<feature type="region of interest" description="Disordered" evidence="1">
    <location>
        <begin position="1"/>
        <end position="35"/>
    </location>
</feature>
<proteinExistence type="predicted"/>
<feature type="non-terminal residue" evidence="2">
    <location>
        <position position="125"/>
    </location>
</feature>
<evidence type="ECO:0000313" key="3">
    <source>
        <dbReference type="Proteomes" id="UP001066276"/>
    </source>
</evidence>
<feature type="region of interest" description="Disordered" evidence="1">
    <location>
        <begin position="92"/>
        <end position="125"/>
    </location>
</feature>
<protein>
    <submittedName>
        <fullName evidence="2">Uncharacterized protein</fullName>
    </submittedName>
</protein>
<evidence type="ECO:0000313" key="2">
    <source>
        <dbReference type="EMBL" id="KAJ1113930.1"/>
    </source>
</evidence>
<keyword evidence="3" id="KW-1185">Reference proteome</keyword>
<reference evidence="2" key="1">
    <citation type="journal article" date="2022" name="bioRxiv">
        <title>Sequencing and chromosome-scale assembly of the giantPleurodeles waltlgenome.</title>
        <authorList>
            <person name="Brown T."/>
            <person name="Elewa A."/>
            <person name="Iarovenko S."/>
            <person name="Subramanian E."/>
            <person name="Araus A.J."/>
            <person name="Petzold A."/>
            <person name="Susuki M."/>
            <person name="Suzuki K.-i.T."/>
            <person name="Hayashi T."/>
            <person name="Toyoda A."/>
            <person name="Oliveira C."/>
            <person name="Osipova E."/>
            <person name="Leigh N.D."/>
            <person name="Simon A."/>
            <person name="Yun M.H."/>
        </authorList>
    </citation>
    <scope>NUCLEOTIDE SEQUENCE</scope>
    <source>
        <strain evidence="2">20211129_DDA</strain>
        <tissue evidence="2">Liver</tissue>
    </source>
</reference>
<feature type="compositionally biased region" description="Polar residues" evidence="1">
    <location>
        <begin position="1"/>
        <end position="15"/>
    </location>
</feature>
<feature type="compositionally biased region" description="Low complexity" evidence="1">
    <location>
        <begin position="116"/>
        <end position="125"/>
    </location>
</feature>
<comment type="caution">
    <text evidence="2">The sequence shown here is derived from an EMBL/GenBank/DDBJ whole genome shotgun (WGS) entry which is preliminary data.</text>
</comment>